<dbReference type="PANTHER" id="PTHR15907">
    <property type="entry name" value="DUF614 FAMILY PROTEIN-RELATED"/>
    <property type="match status" value="1"/>
</dbReference>
<reference evidence="2 3" key="1">
    <citation type="submission" date="2024-11" db="EMBL/GenBank/DDBJ databases">
        <title>A near-complete genome assembly of Cinchona calisaya.</title>
        <authorList>
            <person name="Lian D.C."/>
            <person name="Zhao X.W."/>
            <person name="Wei L."/>
        </authorList>
    </citation>
    <scope>NUCLEOTIDE SEQUENCE [LARGE SCALE GENOMIC DNA]</scope>
    <source>
        <tissue evidence="2">Nenye</tissue>
    </source>
</reference>
<dbReference type="InterPro" id="IPR006461">
    <property type="entry name" value="PLAC_motif_containing"/>
</dbReference>
<evidence type="ECO:0000313" key="2">
    <source>
        <dbReference type="EMBL" id="KAL3512266.1"/>
    </source>
</evidence>
<organism evidence="2 3">
    <name type="scientific">Cinchona calisaya</name>
    <dbReference type="NCBI Taxonomy" id="153742"/>
    <lineage>
        <taxon>Eukaryota</taxon>
        <taxon>Viridiplantae</taxon>
        <taxon>Streptophyta</taxon>
        <taxon>Embryophyta</taxon>
        <taxon>Tracheophyta</taxon>
        <taxon>Spermatophyta</taxon>
        <taxon>Magnoliopsida</taxon>
        <taxon>eudicotyledons</taxon>
        <taxon>Gunneridae</taxon>
        <taxon>Pentapetalae</taxon>
        <taxon>asterids</taxon>
        <taxon>lamiids</taxon>
        <taxon>Gentianales</taxon>
        <taxon>Rubiaceae</taxon>
        <taxon>Cinchonoideae</taxon>
        <taxon>Cinchoneae</taxon>
        <taxon>Cinchona</taxon>
    </lineage>
</organism>
<feature type="region of interest" description="Disordered" evidence="1">
    <location>
        <begin position="1"/>
        <end position="126"/>
    </location>
</feature>
<feature type="compositionally biased region" description="Polar residues" evidence="1">
    <location>
        <begin position="8"/>
        <end position="23"/>
    </location>
</feature>
<dbReference type="Proteomes" id="UP001630127">
    <property type="component" value="Unassembled WGS sequence"/>
</dbReference>
<dbReference type="NCBIfam" id="TIGR01571">
    <property type="entry name" value="A_thal_Cys_rich"/>
    <property type="match status" value="1"/>
</dbReference>
<gene>
    <name evidence="2" type="ORF">ACH5RR_024983</name>
</gene>
<comment type="caution">
    <text evidence="2">The sequence shown here is derived from an EMBL/GenBank/DDBJ whole genome shotgun (WGS) entry which is preliminary data.</text>
</comment>
<accession>A0ABD2YZ31</accession>
<dbReference type="AlphaFoldDB" id="A0ABD2YZ31"/>
<evidence type="ECO:0000313" key="3">
    <source>
        <dbReference type="Proteomes" id="UP001630127"/>
    </source>
</evidence>
<dbReference type="EMBL" id="JBJUIK010000011">
    <property type="protein sequence ID" value="KAL3512266.1"/>
    <property type="molecule type" value="Genomic_DNA"/>
</dbReference>
<proteinExistence type="predicted"/>
<dbReference type="Pfam" id="PF04749">
    <property type="entry name" value="PLAC8"/>
    <property type="match status" value="1"/>
</dbReference>
<feature type="compositionally biased region" description="Polar residues" evidence="1">
    <location>
        <begin position="66"/>
        <end position="79"/>
    </location>
</feature>
<evidence type="ECO:0000256" key="1">
    <source>
        <dbReference type="SAM" id="MobiDB-lite"/>
    </source>
</evidence>
<keyword evidence="3" id="KW-1185">Reference proteome</keyword>
<feature type="compositionally biased region" description="Low complexity" evidence="1">
    <location>
        <begin position="55"/>
        <end position="65"/>
    </location>
</feature>
<protein>
    <submittedName>
        <fullName evidence="2">Uncharacterized protein</fullName>
    </submittedName>
</protein>
<sequence length="331" mass="36005">MVRPGANSGPSQGFQPVVTQTPETIDDTPPPFDTSIDENQQENYVPPHQNHQAFPPQSSQPNSSQKTQMRSPPNPSAHQPQAFPPPQNDEPQAFPPPQGQQPQSFPPPQNGEPQAFPPPQADEVHAFPPQQNAFNQQPNIATNYSAMGGGVGQIPNIFPPNSPFIHPSIAHQGMIYSRPITPLPVTQALIPTENWKTGLFGCMDDPTNALITLCLPCMTFGQIAEVVDSGRTSCGTSGMLYGLIACFTTIPCILSCTYRAKIRGRFGIMETPAPDWIIHCCCECCALCQEYRELQKRGLDPSIGWLGNVAKSQQMAQLSAMTSPIKQTMMG</sequence>
<feature type="compositionally biased region" description="Pro residues" evidence="1">
    <location>
        <begin position="82"/>
        <end position="120"/>
    </location>
</feature>
<name>A0ABD2YZ31_9GENT</name>